<dbReference type="EMBL" id="MSFL01000003">
    <property type="protein sequence ID" value="PWY89965.1"/>
    <property type="molecule type" value="Genomic_DNA"/>
</dbReference>
<proteinExistence type="predicted"/>
<sequence>MRLRICTLTAWIGMPVTTRGYRCPFDGSLCFDTSGKDVSIWQLCKLLTHRALRTIAETILHQYVIARRENKQIQIPVARTTKSLQHGPVCCKELTGQFKGVEIFKRVPAVRFVSTALMMLPRPMTTLIPG</sequence>
<protein>
    <submittedName>
        <fullName evidence="1">Uncharacterized protein</fullName>
    </submittedName>
</protein>
<evidence type="ECO:0000313" key="2">
    <source>
        <dbReference type="Proteomes" id="UP000247233"/>
    </source>
</evidence>
<name>A0A317WV60_9EURO</name>
<dbReference type="RefSeq" id="XP_025402796.1">
    <property type="nucleotide sequence ID" value="XM_025538036.1"/>
</dbReference>
<reference evidence="1 2" key="1">
    <citation type="submission" date="2016-12" db="EMBL/GenBank/DDBJ databases">
        <title>The genomes of Aspergillus section Nigri reveals drivers in fungal speciation.</title>
        <authorList>
            <consortium name="DOE Joint Genome Institute"/>
            <person name="Vesth T.C."/>
            <person name="Nybo J."/>
            <person name="Theobald S."/>
            <person name="Brandl J."/>
            <person name="Frisvad J.C."/>
            <person name="Nielsen K.F."/>
            <person name="Lyhne E.K."/>
            <person name="Kogle M.E."/>
            <person name="Kuo A."/>
            <person name="Riley R."/>
            <person name="Clum A."/>
            <person name="Nolan M."/>
            <person name="Lipzen A."/>
            <person name="Salamov A."/>
            <person name="Henrissat B."/>
            <person name="Wiebenga A."/>
            <person name="De Vries R.P."/>
            <person name="Grigoriev I.V."/>
            <person name="Mortensen U.H."/>
            <person name="Andersen M.R."/>
            <person name="Baker S.E."/>
        </authorList>
    </citation>
    <scope>NUCLEOTIDE SEQUENCE [LARGE SCALE GENOMIC DNA]</scope>
    <source>
        <strain evidence="1 2">CBS 117.55</strain>
    </source>
</reference>
<dbReference type="GeneID" id="37060273"/>
<organism evidence="1 2">
    <name type="scientific">Aspergillus heteromorphus CBS 117.55</name>
    <dbReference type="NCBI Taxonomy" id="1448321"/>
    <lineage>
        <taxon>Eukaryota</taxon>
        <taxon>Fungi</taxon>
        <taxon>Dikarya</taxon>
        <taxon>Ascomycota</taxon>
        <taxon>Pezizomycotina</taxon>
        <taxon>Eurotiomycetes</taxon>
        <taxon>Eurotiomycetidae</taxon>
        <taxon>Eurotiales</taxon>
        <taxon>Aspergillaceae</taxon>
        <taxon>Aspergillus</taxon>
        <taxon>Aspergillus subgen. Circumdati</taxon>
    </lineage>
</organism>
<dbReference type="Proteomes" id="UP000247233">
    <property type="component" value="Unassembled WGS sequence"/>
</dbReference>
<accession>A0A317WV60</accession>
<dbReference type="AlphaFoldDB" id="A0A317WV60"/>
<dbReference type="VEuPathDB" id="FungiDB:BO70DRAFT_131604"/>
<evidence type="ECO:0000313" key="1">
    <source>
        <dbReference type="EMBL" id="PWY89965.1"/>
    </source>
</evidence>
<keyword evidence="2" id="KW-1185">Reference proteome</keyword>
<comment type="caution">
    <text evidence="1">The sequence shown here is derived from an EMBL/GenBank/DDBJ whole genome shotgun (WGS) entry which is preliminary data.</text>
</comment>
<gene>
    <name evidence="1" type="ORF">BO70DRAFT_131604</name>
</gene>